<keyword evidence="1" id="KW-0472">Membrane</keyword>
<reference evidence="2 3" key="1">
    <citation type="submission" date="2024-08" db="EMBL/GenBank/DDBJ databases">
        <authorList>
            <person name="Cucini C."/>
            <person name="Frati F."/>
        </authorList>
    </citation>
    <scope>NUCLEOTIDE SEQUENCE [LARGE SCALE GENOMIC DNA]</scope>
</reference>
<feature type="transmembrane region" description="Helical" evidence="1">
    <location>
        <begin position="15"/>
        <end position="32"/>
    </location>
</feature>
<dbReference type="EMBL" id="CAXLJM020000004">
    <property type="protein sequence ID" value="CAL8069619.1"/>
    <property type="molecule type" value="Genomic_DNA"/>
</dbReference>
<name>A0ABP1PJY8_9HEXA</name>
<evidence type="ECO:0000313" key="2">
    <source>
        <dbReference type="EMBL" id="CAL8069619.1"/>
    </source>
</evidence>
<sequence length="311" mass="34876">MATLRNFRWGRRVRPWFEMVCLVMLVCFNYNYEPNGFSFRAKHGAYCDAGRNLPCGDQLQCIDGRCACKFPDDQIYQSRRPKGCYSLAGGPCTSILTEDDNDKISCGEGLECQIGSNGIGACACEHSFVETQERQCEPVLYFGQPCSGAGLKWCDKRQGLYCVNGTCTCKDKMKVYDVKSRSCVEKSSCQVSATSTIDFRNGSLKALHEAGFKRQFIPNEAMMNPEKLSFPDTVFNYVHPIVFFLHVKVRQSASARNTCCLDLKMRIAVSVPIPTVFCADGILECQICYMSKYNFEEVVSSPKVKEETLCA</sequence>
<accession>A0ABP1PJY8</accession>
<evidence type="ECO:0000256" key="1">
    <source>
        <dbReference type="SAM" id="Phobius"/>
    </source>
</evidence>
<gene>
    <name evidence="2" type="ORF">ODALV1_LOCUS858</name>
</gene>
<evidence type="ECO:0000313" key="3">
    <source>
        <dbReference type="Proteomes" id="UP001642540"/>
    </source>
</evidence>
<keyword evidence="3" id="KW-1185">Reference proteome</keyword>
<evidence type="ECO:0008006" key="4">
    <source>
        <dbReference type="Google" id="ProtNLM"/>
    </source>
</evidence>
<organism evidence="2 3">
    <name type="scientific">Orchesella dallaii</name>
    <dbReference type="NCBI Taxonomy" id="48710"/>
    <lineage>
        <taxon>Eukaryota</taxon>
        <taxon>Metazoa</taxon>
        <taxon>Ecdysozoa</taxon>
        <taxon>Arthropoda</taxon>
        <taxon>Hexapoda</taxon>
        <taxon>Collembola</taxon>
        <taxon>Entomobryomorpha</taxon>
        <taxon>Entomobryoidea</taxon>
        <taxon>Orchesellidae</taxon>
        <taxon>Orchesellinae</taxon>
        <taxon>Orchesella</taxon>
    </lineage>
</organism>
<protein>
    <recommendedName>
        <fullName evidence="4">EB domain-containing protein</fullName>
    </recommendedName>
</protein>
<keyword evidence="1" id="KW-0812">Transmembrane</keyword>
<keyword evidence="1" id="KW-1133">Transmembrane helix</keyword>
<proteinExistence type="predicted"/>
<comment type="caution">
    <text evidence="2">The sequence shown here is derived from an EMBL/GenBank/DDBJ whole genome shotgun (WGS) entry which is preliminary data.</text>
</comment>
<dbReference type="Proteomes" id="UP001642540">
    <property type="component" value="Unassembled WGS sequence"/>
</dbReference>